<dbReference type="PANTHER" id="PTHR46191">
    <property type="match status" value="1"/>
</dbReference>
<evidence type="ECO:0000313" key="2">
    <source>
        <dbReference type="Proteomes" id="UP000799291"/>
    </source>
</evidence>
<dbReference type="InterPro" id="IPR051828">
    <property type="entry name" value="HAD-like_hydrolase_domain"/>
</dbReference>
<dbReference type="Gene3D" id="1.10.150.720">
    <property type="entry name" value="Haloacid dehalogenase-like hydrolase"/>
    <property type="match status" value="1"/>
</dbReference>
<dbReference type="OrthoDB" id="444127at2759"/>
<reference evidence="1" key="1">
    <citation type="journal article" date="2020" name="Stud. Mycol.">
        <title>101 Dothideomycetes genomes: a test case for predicting lifestyles and emergence of pathogens.</title>
        <authorList>
            <person name="Haridas S."/>
            <person name="Albert R."/>
            <person name="Binder M."/>
            <person name="Bloem J."/>
            <person name="Labutti K."/>
            <person name="Salamov A."/>
            <person name="Andreopoulos B."/>
            <person name="Baker S."/>
            <person name="Barry K."/>
            <person name="Bills G."/>
            <person name="Bluhm B."/>
            <person name="Cannon C."/>
            <person name="Castanera R."/>
            <person name="Culley D."/>
            <person name="Daum C."/>
            <person name="Ezra D."/>
            <person name="Gonzalez J."/>
            <person name="Henrissat B."/>
            <person name="Kuo A."/>
            <person name="Liang C."/>
            <person name="Lipzen A."/>
            <person name="Lutzoni F."/>
            <person name="Magnuson J."/>
            <person name="Mondo S."/>
            <person name="Nolan M."/>
            <person name="Ohm R."/>
            <person name="Pangilinan J."/>
            <person name="Park H.-J."/>
            <person name="Ramirez L."/>
            <person name="Alfaro M."/>
            <person name="Sun H."/>
            <person name="Tritt A."/>
            <person name="Yoshinaga Y."/>
            <person name="Zwiers L.-H."/>
            <person name="Turgeon B."/>
            <person name="Goodwin S."/>
            <person name="Spatafora J."/>
            <person name="Crous P."/>
            <person name="Grigoriev I."/>
        </authorList>
    </citation>
    <scope>NUCLEOTIDE SEQUENCE</scope>
    <source>
        <strain evidence="1">CBS 122367</strain>
    </source>
</reference>
<proteinExistence type="predicted"/>
<dbReference type="PANTHER" id="PTHR46191:SF2">
    <property type="entry name" value="HALOACID DEHALOGENASE-LIKE HYDROLASE DOMAIN-CONTAINING PROTEIN 3"/>
    <property type="match status" value="1"/>
</dbReference>
<dbReference type="EMBL" id="MU005612">
    <property type="protein sequence ID" value="KAF2678482.1"/>
    <property type="molecule type" value="Genomic_DNA"/>
</dbReference>
<sequence length="335" mass="37259">MPSSKAIGKRNLLLAFDAFGTLYKPNVPIPQAYGRAALRHGIQCAPQKAEDELSSEDFEPIRKSFGRAFKGESARNPNYGKATGLGAEKWWASVITHTFRPFLKQGQNVPDALISDLLTRYSTHEGYTLFPDVLPFFQMLRSRSRQRPTEPDWRWDKTVVGIITNSDDRVPFVLESFGLKIGPRRIGSSGERIVQASMDDDVSFVVLSYDVGFEKPDRRMFDAATQMLQETLADSSIGDAPVSSRDFSMLYVGDSLEHDYLGAREAGWDAVLVDRFEKLAVEEEQASQEPMGLYSEERAENGAVMEVVMCNNLAALAGWQPGGLGHVEKHAKSLS</sequence>
<name>A0A6G1IJS6_9PLEO</name>
<protein>
    <submittedName>
        <fullName evidence="1">Haloacid dehalogenase</fullName>
    </submittedName>
</protein>
<dbReference type="InterPro" id="IPR023214">
    <property type="entry name" value="HAD_sf"/>
</dbReference>
<dbReference type="SUPFAM" id="SSF56784">
    <property type="entry name" value="HAD-like"/>
    <property type="match status" value="1"/>
</dbReference>
<dbReference type="Proteomes" id="UP000799291">
    <property type="component" value="Unassembled WGS sequence"/>
</dbReference>
<dbReference type="InterPro" id="IPR044924">
    <property type="entry name" value="HAD-SF_hydro_IA_REG-2-like_cap"/>
</dbReference>
<keyword evidence="2" id="KW-1185">Reference proteome</keyword>
<dbReference type="Gene3D" id="3.40.50.1000">
    <property type="entry name" value="HAD superfamily/HAD-like"/>
    <property type="match status" value="1"/>
</dbReference>
<dbReference type="Pfam" id="PF00702">
    <property type="entry name" value="Hydrolase"/>
    <property type="match status" value="1"/>
</dbReference>
<organism evidence="1 2">
    <name type="scientific">Lentithecium fluviatile CBS 122367</name>
    <dbReference type="NCBI Taxonomy" id="1168545"/>
    <lineage>
        <taxon>Eukaryota</taxon>
        <taxon>Fungi</taxon>
        <taxon>Dikarya</taxon>
        <taxon>Ascomycota</taxon>
        <taxon>Pezizomycotina</taxon>
        <taxon>Dothideomycetes</taxon>
        <taxon>Pleosporomycetidae</taxon>
        <taxon>Pleosporales</taxon>
        <taxon>Massarineae</taxon>
        <taxon>Lentitheciaceae</taxon>
        <taxon>Lentithecium</taxon>
    </lineage>
</organism>
<dbReference type="AlphaFoldDB" id="A0A6G1IJS6"/>
<dbReference type="InterPro" id="IPR036412">
    <property type="entry name" value="HAD-like_sf"/>
</dbReference>
<gene>
    <name evidence="1" type="ORF">K458DRAFT_446457</name>
</gene>
<dbReference type="GO" id="GO:0005634">
    <property type="term" value="C:nucleus"/>
    <property type="evidence" value="ECO:0007669"/>
    <property type="project" value="TreeGrafter"/>
</dbReference>
<accession>A0A6G1IJS6</accession>
<evidence type="ECO:0000313" key="1">
    <source>
        <dbReference type="EMBL" id="KAF2678482.1"/>
    </source>
</evidence>